<dbReference type="Proteomes" id="UP000823775">
    <property type="component" value="Unassembled WGS sequence"/>
</dbReference>
<gene>
    <name evidence="2" type="primary">ATG3_5</name>
    <name evidence="2" type="ORF">HAX54_046850</name>
</gene>
<sequence>MGEYEEADNLIETDPATLQTILANEPDDDNILRTRTYDVSITYDEMLSNTSGVAHWIYDESRMLYYSRACAKMSVKTMRKTVTIEDHPHLPGKHASVHLADTGCDEENY</sequence>
<organism evidence="2 3">
    <name type="scientific">Datura stramonium</name>
    <name type="common">Jimsonweed</name>
    <name type="synonym">Common thornapple</name>
    <dbReference type="NCBI Taxonomy" id="4076"/>
    <lineage>
        <taxon>Eukaryota</taxon>
        <taxon>Viridiplantae</taxon>
        <taxon>Streptophyta</taxon>
        <taxon>Embryophyta</taxon>
        <taxon>Tracheophyta</taxon>
        <taxon>Spermatophyta</taxon>
        <taxon>Magnoliopsida</taxon>
        <taxon>eudicotyledons</taxon>
        <taxon>Gunneridae</taxon>
        <taxon>Pentapetalae</taxon>
        <taxon>asterids</taxon>
        <taxon>lamiids</taxon>
        <taxon>Solanales</taxon>
        <taxon>Solanaceae</taxon>
        <taxon>Solanoideae</taxon>
        <taxon>Datureae</taxon>
        <taxon>Datura</taxon>
    </lineage>
</organism>
<protein>
    <submittedName>
        <fullName evidence="2">E2-like enzyme</fullName>
    </submittedName>
</protein>
<evidence type="ECO:0000256" key="1">
    <source>
        <dbReference type="ARBA" id="ARBA00022927"/>
    </source>
</evidence>
<evidence type="ECO:0000313" key="3">
    <source>
        <dbReference type="Proteomes" id="UP000823775"/>
    </source>
</evidence>
<keyword evidence="3" id="KW-1185">Reference proteome</keyword>
<comment type="caution">
    <text evidence="2">The sequence shown here is derived from an EMBL/GenBank/DDBJ whole genome shotgun (WGS) entry which is preliminary data.</text>
</comment>
<dbReference type="EMBL" id="JACEIK010007454">
    <property type="protein sequence ID" value="MCE3050296.1"/>
    <property type="molecule type" value="Genomic_DNA"/>
</dbReference>
<evidence type="ECO:0000313" key="2">
    <source>
        <dbReference type="EMBL" id="MCE3050296.1"/>
    </source>
</evidence>
<dbReference type="PANTHER" id="PTHR12866">
    <property type="entry name" value="UBIQUITIN-LIKE-CONJUGATING ENZYME ATG3"/>
    <property type="match status" value="1"/>
</dbReference>
<name>A0ABS8WJL3_DATST</name>
<reference evidence="2 3" key="1">
    <citation type="journal article" date="2021" name="BMC Genomics">
        <title>Datura genome reveals duplications of psychoactive alkaloid biosynthetic genes and high mutation rate following tissue culture.</title>
        <authorList>
            <person name="Rajewski A."/>
            <person name="Carter-House D."/>
            <person name="Stajich J."/>
            <person name="Litt A."/>
        </authorList>
    </citation>
    <scope>NUCLEOTIDE SEQUENCE [LARGE SCALE GENOMIC DNA]</scope>
    <source>
        <strain evidence="2">AR-01</strain>
    </source>
</reference>
<dbReference type="PANTHER" id="PTHR12866:SF2">
    <property type="entry name" value="UBIQUITIN-LIKE-CONJUGATING ENZYME ATG3"/>
    <property type="match status" value="1"/>
</dbReference>
<keyword evidence="1" id="KW-0653">Protein transport</keyword>
<keyword evidence="1" id="KW-0813">Transport</keyword>
<accession>A0ABS8WJL3</accession>
<proteinExistence type="predicted"/>